<feature type="transmembrane region" description="Helical" evidence="1">
    <location>
        <begin position="9"/>
        <end position="28"/>
    </location>
</feature>
<dbReference type="RefSeq" id="WP_025803272.1">
    <property type="nucleotide sequence ID" value="NZ_CP053842.1"/>
</dbReference>
<dbReference type="InterPro" id="IPR053150">
    <property type="entry name" value="Teicoplanin_resist-assoc"/>
</dbReference>
<organism evidence="3 4">
    <name type="scientific">Campylobacter corcagiensis</name>
    <dbReference type="NCBI Taxonomy" id="1448857"/>
    <lineage>
        <taxon>Bacteria</taxon>
        <taxon>Pseudomonadati</taxon>
        <taxon>Campylobacterota</taxon>
        <taxon>Epsilonproteobacteria</taxon>
        <taxon>Campylobacterales</taxon>
        <taxon>Campylobacteraceae</taxon>
        <taxon>Campylobacter</taxon>
    </lineage>
</organism>
<dbReference type="InterPro" id="IPR006976">
    <property type="entry name" value="VanZ-like"/>
</dbReference>
<evidence type="ECO:0000259" key="2">
    <source>
        <dbReference type="Pfam" id="PF04892"/>
    </source>
</evidence>
<dbReference type="Pfam" id="PF04892">
    <property type="entry name" value="VanZ"/>
    <property type="match status" value="1"/>
</dbReference>
<evidence type="ECO:0000313" key="4">
    <source>
        <dbReference type="Proteomes" id="UP000594749"/>
    </source>
</evidence>
<dbReference type="Proteomes" id="UP000594749">
    <property type="component" value="Chromosome"/>
</dbReference>
<keyword evidence="1" id="KW-0812">Transmembrane</keyword>
<dbReference type="PANTHER" id="PTHR36834">
    <property type="entry name" value="MEMBRANE PROTEIN-RELATED"/>
    <property type="match status" value="1"/>
</dbReference>
<keyword evidence="1" id="KW-1133">Transmembrane helix</keyword>
<keyword evidence="1" id="KW-0472">Membrane</keyword>
<evidence type="ECO:0000256" key="1">
    <source>
        <dbReference type="SAM" id="Phobius"/>
    </source>
</evidence>
<protein>
    <submittedName>
        <fullName evidence="3">VanZ family protein</fullName>
    </submittedName>
</protein>
<feature type="transmembrane region" description="Helical" evidence="1">
    <location>
        <begin position="117"/>
        <end position="137"/>
    </location>
</feature>
<dbReference type="EMBL" id="CP063078">
    <property type="protein sequence ID" value="QOQ86917.1"/>
    <property type="molecule type" value="Genomic_DNA"/>
</dbReference>
<gene>
    <name evidence="3" type="ORF">IMC76_06800</name>
</gene>
<name>A0A7M1LEB6_9BACT</name>
<feature type="domain" description="VanZ-like" evidence="2">
    <location>
        <begin position="15"/>
        <end position="134"/>
    </location>
</feature>
<dbReference type="PANTHER" id="PTHR36834:SF1">
    <property type="entry name" value="INTEGRAL MEMBRANE PROTEIN"/>
    <property type="match status" value="1"/>
</dbReference>
<evidence type="ECO:0000313" key="3">
    <source>
        <dbReference type="EMBL" id="QOQ86917.1"/>
    </source>
</evidence>
<dbReference type="AlphaFoldDB" id="A0A7M1LEB6"/>
<keyword evidence="4" id="KW-1185">Reference proteome</keyword>
<accession>A0A7M1LEB6</accession>
<reference evidence="3 4" key="1">
    <citation type="submission" date="2020-10" db="EMBL/GenBank/DDBJ databases">
        <title>Campylobacter and Helicobacter PacBio genomes.</title>
        <authorList>
            <person name="Lane C."/>
        </authorList>
    </citation>
    <scope>NUCLEOTIDE SEQUENCE [LARGE SCALE GENOMIC DNA]</scope>
    <source>
        <strain evidence="3 4">2016D-0077</strain>
    </source>
</reference>
<proteinExistence type="predicted"/>
<feature type="transmembrane region" description="Helical" evidence="1">
    <location>
        <begin position="59"/>
        <end position="79"/>
    </location>
</feature>
<feature type="transmembrane region" description="Helical" evidence="1">
    <location>
        <begin position="91"/>
        <end position="111"/>
    </location>
</feature>
<sequence length="152" mass="17854">MDKFIKNRNFINLSFFIYVAIILKFAVFRDGFLSGGNFFRYNLAPFIEIVELFRNATPYQFGVIFFGNILLFSPFGVFLKYKRLNLTQILIFSFIFSLMIEICQLIFKVGIFEIDDLMLNTIGAILGAKIYQIIRVYNYGLEKIKKLYEQSL</sequence>
<dbReference type="OrthoDB" id="4822551at2"/>